<comment type="caution">
    <text evidence="2">The sequence shown here is derived from an EMBL/GenBank/DDBJ whole genome shotgun (WGS) entry which is preliminary data.</text>
</comment>
<organism evidence="2 3">
    <name type="scientific">Natrinema soli</name>
    <dbReference type="NCBI Taxonomy" id="1930624"/>
    <lineage>
        <taxon>Archaea</taxon>
        <taxon>Methanobacteriati</taxon>
        <taxon>Methanobacteriota</taxon>
        <taxon>Stenosarchaea group</taxon>
        <taxon>Halobacteria</taxon>
        <taxon>Halobacteriales</taxon>
        <taxon>Natrialbaceae</taxon>
        <taxon>Natrinema</taxon>
    </lineage>
</organism>
<name>A0ABD5SQT6_9EURY</name>
<protein>
    <submittedName>
        <fullName evidence="2">Uncharacterized protein</fullName>
    </submittedName>
</protein>
<dbReference type="EMBL" id="JBHSWV010000365">
    <property type="protein sequence ID" value="MFC6767363.1"/>
    <property type="molecule type" value="Genomic_DNA"/>
</dbReference>
<evidence type="ECO:0000256" key="1">
    <source>
        <dbReference type="SAM" id="Phobius"/>
    </source>
</evidence>
<evidence type="ECO:0000313" key="3">
    <source>
        <dbReference type="Proteomes" id="UP001596383"/>
    </source>
</evidence>
<feature type="transmembrane region" description="Helical" evidence="1">
    <location>
        <begin position="40"/>
        <end position="58"/>
    </location>
</feature>
<reference evidence="2 3" key="1">
    <citation type="journal article" date="2019" name="Int. J. Syst. Evol. Microbiol.">
        <title>The Global Catalogue of Microorganisms (GCM) 10K type strain sequencing project: providing services to taxonomists for standard genome sequencing and annotation.</title>
        <authorList>
            <consortium name="The Broad Institute Genomics Platform"/>
            <consortium name="The Broad Institute Genome Sequencing Center for Infectious Disease"/>
            <person name="Wu L."/>
            <person name="Ma J."/>
        </authorList>
    </citation>
    <scope>NUCLEOTIDE SEQUENCE [LARGE SCALE GENOMIC DNA]</scope>
    <source>
        <strain evidence="2 3">LMG 29247</strain>
    </source>
</reference>
<dbReference type="AlphaFoldDB" id="A0ABD5SQT6"/>
<keyword evidence="3" id="KW-1185">Reference proteome</keyword>
<evidence type="ECO:0000313" key="2">
    <source>
        <dbReference type="EMBL" id="MFC6767363.1"/>
    </source>
</evidence>
<keyword evidence="1" id="KW-1133">Transmembrane helix</keyword>
<dbReference type="Proteomes" id="UP001596383">
    <property type="component" value="Unassembled WGS sequence"/>
</dbReference>
<sequence length="69" mass="7364">MSEFTDRLLLLIIAIVGLGSLIVAWIGGFVVAGMSGMTETIGLAVLVSLFLIALIGVWHEFNEIDTEEG</sequence>
<feature type="transmembrane region" description="Helical" evidence="1">
    <location>
        <begin position="9"/>
        <end position="34"/>
    </location>
</feature>
<gene>
    <name evidence="2" type="ORF">ACFQE6_20955</name>
</gene>
<keyword evidence="1" id="KW-0812">Transmembrane</keyword>
<keyword evidence="1" id="KW-0472">Membrane</keyword>
<dbReference type="RefSeq" id="WP_273740259.1">
    <property type="nucleotide sequence ID" value="NZ_JAQIVI010000365.1"/>
</dbReference>
<proteinExistence type="predicted"/>
<accession>A0ABD5SQT6</accession>